<dbReference type="STRING" id="45634.SCRDD08_01875"/>
<protein>
    <recommendedName>
        <fullName evidence="4">DUF4825 domain-containing protein</fullName>
    </recommendedName>
</protein>
<organism evidence="2 3">
    <name type="scientific">Streptococcus cristatus</name>
    <dbReference type="NCBI Taxonomy" id="45634"/>
    <lineage>
        <taxon>Bacteria</taxon>
        <taxon>Bacillati</taxon>
        <taxon>Bacillota</taxon>
        <taxon>Bacilli</taxon>
        <taxon>Lactobacillales</taxon>
        <taxon>Streptococcaceae</taxon>
        <taxon>Streptococcus</taxon>
    </lineage>
</organism>
<evidence type="ECO:0008006" key="4">
    <source>
        <dbReference type="Google" id="ProtNLM"/>
    </source>
</evidence>
<dbReference type="RefSeq" id="WP_061423426.1">
    <property type="nucleotide sequence ID" value="NZ_KQ969063.1"/>
</dbReference>
<proteinExistence type="predicted"/>
<dbReference type="EMBL" id="LQRD01000069">
    <property type="protein sequence ID" value="KXT68670.1"/>
    <property type="molecule type" value="Genomic_DNA"/>
</dbReference>
<dbReference type="Proteomes" id="UP000070377">
    <property type="component" value="Unassembled WGS sequence"/>
</dbReference>
<dbReference type="PATRIC" id="fig|45634.12.peg.1954"/>
<feature type="transmembrane region" description="Helical" evidence="1">
    <location>
        <begin position="7"/>
        <end position="25"/>
    </location>
</feature>
<keyword evidence="1" id="KW-1133">Transmembrane helix</keyword>
<accession>A0A139MY47</accession>
<evidence type="ECO:0000313" key="2">
    <source>
        <dbReference type="EMBL" id="KXT68670.1"/>
    </source>
</evidence>
<evidence type="ECO:0000313" key="3">
    <source>
        <dbReference type="Proteomes" id="UP000070377"/>
    </source>
</evidence>
<sequence length="171" mass="19424">MSVRKKIISILLLIITAFAICLLFWPDDKPEPDFSSANKIELLASILAGNNEDIIRDAGYGIPDDPVIRRWGINKLKISGKLNLDVRPPTSLEDSELLVLFSTMINGKETDVAFFLDKKLNLIDSSYESIEENDTGKKIEIDKTQEKELLHQVQTELNQFFEKMKQQLASK</sequence>
<reference evidence="2 3" key="1">
    <citation type="submission" date="2016-01" db="EMBL/GenBank/DDBJ databases">
        <title>Highly variable Streptococcus oralis are common among viridans streptococci isolated from primates.</title>
        <authorList>
            <person name="Denapaite D."/>
            <person name="Rieger M."/>
            <person name="Koendgen S."/>
            <person name="Brueckner R."/>
            <person name="Ochigava I."/>
            <person name="Kappeler P."/>
            <person name="Maetz-Rensing K."/>
            <person name="Leendertz F."/>
            <person name="Hakenbeck R."/>
        </authorList>
    </citation>
    <scope>NUCLEOTIDE SEQUENCE [LARGE SCALE GENOMIC DNA]</scope>
    <source>
        <strain evidence="2 3">DD08</strain>
    </source>
</reference>
<name>A0A139MY47_STRCR</name>
<keyword evidence="1" id="KW-0812">Transmembrane</keyword>
<gene>
    <name evidence="2" type="ORF">SCRDD08_01875</name>
</gene>
<comment type="caution">
    <text evidence="2">The sequence shown here is derived from an EMBL/GenBank/DDBJ whole genome shotgun (WGS) entry which is preliminary data.</text>
</comment>
<evidence type="ECO:0000256" key="1">
    <source>
        <dbReference type="SAM" id="Phobius"/>
    </source>
</evidence>
<dbReference type="AlphaFoldDB" id="A0A139MY47"/>
<keyword evidence="1" id="KW-0472">Membrane</keyword>